<dbReference type="InterPro" id="IPR047854">
    <property type="entry name" value="RFC_lid"/>
</dbReference>
<feature type="region of interest" description="Disordered" evidence="3">
    <location>
        <begin position="384"/>
        <end position="409"/>
    </location>
</feature>
<dbReference type="SUPFAM" id="SSF52540">
    <property type="entry name" value="P-loop containing nucleoside triphosphate hydrolases"/>
    <property type="match status" value="1"/>
</dbReference>
<gene>
    <name evidence="4" type="ORF">ACBLIHAL_00035</name>
</gene>
<name>A0A7G9YVE2_9EURY</name>
<evidence type="ECO:0000313" key="4">
    <source>
        <dbReference type="EMBL" id="QNO51976.1"/>
    </source>
</evidence>
<feature type="compositionally biased region" description="Polar residues" evidence="3">
    <location>
        <begin position="1"/>
        <end position="10"/>
    </location>
</feature>
<accession>A0A7G9YVE2</accession>
<organism evidence="4">
    <name type="scientific">Candidatus Methanophagaceae archaeon ANME-1 ERB6</name>
    <dbReference type="NCBI Taxonomy" id="2759912"/>
    <lineage>
        <taxon>Archaea</taxon>
        <taxon>Methanobacteriati</taxon>
        <taxon>Methanobacteriota</taxon>
        <taxon>Stenosarchaea group</taxon>
        <taxon>Methanomicrobia</taxon>
        <taxon>Candidatus Methanophagales</taxon>
        <taxon>Candidatus Methanophagaceae</taxon>
    </lineage>
</organism>
<evidence type="ECO:0000256" key="3">
    <source>
        <dbReference type="SAM" id="MobiDB-lite"/>
    </source>
</evidence>
<dbReference type="Gene3D" id="1.10.8.60">
    <property type="match status" value="1"/>
</dbReference>
<keyword evidence="1" id="KW-0547">Nucleotide-binding</keyword>
<reference evidence="4" key="1">
    <citation type="submission" date="2020-06" db="EMBL/GenBank/DDBJ databases">
        <title>Unique genomic features of the anaerobic methanotrophic archaea.</title>
        <authorList>
            <person name="Chadwick G.L."/>
            <person name="Skennerton C.T."/>
            <person name="Laso-Perez R."/>
            <person name="Leu A.O."/>
            <person name="Speth D.R."/>
            <person name="Yu H."/>
            <person name="Morgan-Lang C."/>
            <person name="Hatzenpichler R."/>
            <person name="Goudeau D."/>
            <person name="Malmstrom R."/>
            <person name="Brazelton W.J."/>
            <person name="Woyke T."/>
            <person name="Hallam S.J."/>
            <person name="Tyson G.W."/>
            <person name="Wegener G."/>
            <person name="Boetius A."/>
            <person name="Orphan V."/>
        </authorList>
    </citation>
    <scope>NUCLEOTIDE SEQUENCE</scope>
</reference>
<dbReference type="InterPro" id="IPR027417">
    <property type="entry name" value="P-loop_NTPase"/>
</dbReference>
<evidence type="ECO:0000256" key="1">
    <source>
        <dbReference type="ARBA" id="ARBA00022741"/>
    </source>
</evidence>
<evidence type="ECO:0000256" key="2">
    <source>
        <dbReference type="ARBA" id="ARBA00022840"/>
    </source>
</evidence>
<keyword evidence="2" id="KW-0067">ATP-binding</keyword>
<dbReference type="AlphaFoldDB" id="A0A7G9YVE2"/>
<dbReference type="EMBL" id="MT631497">
    <property type="protein sequence ID" value="QNO51976.1"/>
    <property type="molecule type" value="Genomic_DNA"/>
</dbReference>
<dbReference type="CDD" id="cd18140">
    <property type="entry name" value="HLD_clamp_RFC"/>
    <property type="match status" value="1"/>
</dbReference>
<feature type="region of interest" description="Disordered" evidence="3">
    <location>
        <begin position="1"/>
        <end position="23"/>
    </location>
</feature>
<sequence>MRRTTCTVTKTRGGKKGDSGYSETNAAAHYSYPQTINVRWARRCSGISRYSEFNEIEERRLFGKVLKRICRAEGIEMEDKALHTLIENANGDLRSAINDLHAISLSKFGKITEDDIATGGRDVEEDIFEVLKKISGVDGYDMQEALSSLYSLDSTPDMSIQWIYKNFAYEHDKESFLHGLHYLSRADTFLGRVKRRENYKFWRYASSLMACGVLSAKEMQYAGKGGWQRKKFPSYFKNPWQRERVRGQGQEQSGEYMKSAPIREEIAKKIAEYCKVSRSYARFYVVPFLSFFFRDAMKAAEITASLRLDVPQIAVLVGDADEDREEKAKRIYQDAYAIPEPEVVGEREERVKRDKKAVKAKAEAIVEVEKGEIIELPEERKTVVVEGKGEGEEEEEKEMKNQKALTDFF</sequence>
<dbReference type="GO" id="GO:0005524">
    <property type="term" value="F:ATP binding"/>
    <property type="evidence" value="ECO:0007669"/>
    <property type="project" value="UniProtKB-KW"/>
</dbReference>
<proteinExistence type="predicted"/>
<dbReference type="Pfam" id="PF21960">
    <property type="entry name" value="RCF1-5-like_lid"/>
    <property type="match status" value="1"/>
</dbReference>
<protein>
    <submittedName>
        <fullName evidence="4">Uncharacterized protein</fullName>
    </submittedName>
</protein>